<accession>S8AWD6</accession>
<name>S8AWD6_PENO1</name>
<feature type="compositionally biased region" description="Basic and acidic residues" evidence="2">
    <location>
        <begin position="311"/>
        <end position="322"/>
    </location>
</feature>
<protein>
    <recommendedName>
        <fullName evidence="3">BZIP domain-containing protein</fullName>
    </recommendedName>
</protein>
<dbReference type="OrthoDB" id="2247093at2759"/>
<keyword evidence="5" id="KW-1185">Reference proteome</keyword>
<feature type="domain" description="BZIP" evidence="3">
    <location>
        <begin position="313"/>
        <end position="327"/>
    </location>
</feature>
<evidence type="ECO:0000313" key="4">
    <source>
        <dbReference type="EMBL" id="EPS30593.1"/>
    </source>
</evidence>
<evidence type="ECO:0000256" key="2">
    <source>
        <dbReference type="SAM" id="MobiDB-lite"/>
    </source>
</evidence>
<feature type="compositionally biased region" description="Low complexity" evidence="2">
    <location>
        <begin position="90"/>
        <end position="100"/>
    </location>
</feature>
<dbReference type="eggNOG" id="ENOG502S3WG">
    <property type="taxonomic scope" value="Eukaryota"/>
</dbReference>
<dbReference type="AlphaFoldDB" id="S8AWD6"/>
<feature type="compositionally biased region" description="Polar residues" evidence="2">
    <location>
        <begin position="223"/>
        <end position="235"/>
    </location>
</feature>
<feature type="compositionally biased region" description="Low complexity" evidence="2">
    <location>
        <begin position="445"/>
        <end position="455"/>
    </location>
</feature>
<dbReference type="STRING" id="933388.S8AWD6"/>
<feature type="region of interest" description="Disordered" evidence="2">
    <location>
        <begin position="384"/>
        <end position="494"/>
    </location>
</feature>
<evidence type="ECO:0000256" key="1">
    <source>
        <dbReference type="SAM" id="Coils"/>
    </source>
</evidence>
<feature type="compositionally biased region" description="Polar residues" evidence="2">
    <location>
        <begin position="143"/>
        <end position="162"/>
    </location>
</feature>
<feature type="compositionally biased region" description="Basic and acidic residues" evidence="2">
    <location>
        <begin position="1"/>
        <end position="21"/>
    </location>
</feature>
<evidence type="ECO:0000259" key="3">
    <source>
        <dbReference type="PROSITE" id="PS00036"/>
    </source>
</evidence>
<reference evidence="4 5" key="1">
    <citation type="journal article" date="2013" name="PLoS ONE">
        <title>Genomic and secretomic analyses reveal unique features of the lignocellulolytic enzyme system of Penicillium decumbens.</title>
        <authorList>
            <person name="Liu G."/>
            <person name="Zhang L."/>
            <person name="Wei X."/>
            <person name="Zou G."/>
            <person name="Qin Y."/>
            <person name="Ma L."/>
            <person name="Li J."/>
            <person name="Zheng H."/>
            <person name="Wang S."/>
            <person name="Wang C."/>
            <person name="Xun L."/>
            <person name="Zhao G.-P."/>
            <person name="Zhou Z."/>
            <person name="Qu Y."/>
        </authorList>
    </citation>
    <scope>NUCLEOTIDE SEQUENCE [LARGE SCALE GENOMIC DNA]</scope>
    <source>
        <strain evidence="5">114-2 / CGMCC 5302</strain>
    </source>
</reference>
<dbReference type="InterPro" id="IPR004827">
    <property type="entry name" value="bZIP"/>
</dbReference>
<dbReference type="EMBL" id="KB644412">
    <property type="protein sequence ID" value="EPS30593.1"/>
    <property type="molecule type" value="Genomic_DNA"/>
</dbReference>
<dbReference type="HOGENOM" id="CLU_042808_0_0_1"/>
<dbReference type="PhylomeDB" id="S8AWD6"/>
<evidence type="ECO:0000313" key="5">
    <source>
        <dbReference type="Proteomes" id="UP000019376"/>
    </source>
</evidence>
<dbReference type="Proteomes" id="UP000019376">
    <property type="component" value="Unassembled WGS sequence"/>
</dbReference>
<feature type="coiled-coil region" evidence="1">
    <location>
        <begin position="331"/>
        <end position="365"/>
    </location>
</feature>
<dbReference type="PROSITE" id="PS00036">
    <property type="entry name" value="BZIP_BASIC"/>
    <property type="match status" value="1"/>
</dbReference>
<feature type="compositionally biased region" description="Polar residues" evidence="2">
    <location>
        <begin position="70"/>
        <end position="80"/>
    </location>
</feature>
<proteinExistence type="predicted"/>
<sequence length="494" mass="53406">MLRNDRLPEFEARSPMDDRSPPEQMISSPRHSAQRPPLRVRPQTWHPYGPVEPPLETSSPRSIGVHAILNPTSQGLSTLEKTNRREKSSRPSIASSARPRQTSSPAPQPGFSLASQPLSPKSLPRAGRALNSPSLYYVGPVGTTPSARSSTAQPPSFLSQDRQQQQQQPPHLNSSAMLHDSTLRPVASSPVSQPLTRGPLNSPPSIHAGHVNAGSGPRATPNGPETSPSTPQSIFSHVGRASPAVASMSLPPCATTHATPAPPTYPSTELGGRAMSVTAGPPHSSTPEENPGAQGMIPCVLDLKSGSSTQAEKRKANSDASRRFRNRKRNEMQLEQRLSAQQEEIQRQAETIRRQAEEIQFLANQRDYYRSERNFFRETLERLDDSKYPSQRPLSPRPMHLNVVPGMDTPKSGTAPSPPSVKREPAPMRPLESVRSQSDWGVSDVSPSFASSVGPGPVPPNPPRLSGNDISPRADPTSVAGVALAPLQKSWSRP</sequence>
<gene>
    <name evidence="4" type="ORF">PDE_05545</name>
</gene>
<dbReference type="GO" id="GO:0003700">
    <property type="term" value="F:DNA-binding transcription factor activity"/>
    <property type="evidence" value="ECO:0007669"/>
    <property type="project" value="InterPro"/>
</dbReference>
<feature type="region of interest" description="Disordered" evidence="2">
    <location>
        <begin position="1"/>
        <end position="330"/>
    </location>
</feature>
<keyword evidence="1" id="KW-0175">Coiled coil</keyword>
<organism evidence="4 5">
    <name type="scientific">Penicillium oxalicum (strain 114-2 / CGMCC 5302)</name>
    <name type="common">Penicillium decumbens</name>
    <dbReference type="NCBI Taxonomy" id="933388"/>
    <lineage>
        <taxon>Eukaryota</taxon>
        <taxon>Fungi</taxon>
        <taxon>Dikarya</taxon>
        <taxon>Ascomycota</taxon>
        <taxon>Pezizomycotina</taxon>
        <taxon>Eurotiomycetes</taxon>
        <taxon>Eurotiomycetidae</taxon>
        <taxon>Eurotiales</taxon>
        <taxon>Aspergillaceae</taxon>
        <taxon>Penicillium</taxon>
    </lineage>
</organism>